<dbReference type="Proteomes" id="UP000078046">
    <property type="component" value="Unassembled WGS sequence"/>
</dbReference>
<evidence type="ECO:0000313" key="3">
    <source>
        <dbReference type="Proteomes" id="UP000078046"/>
    </source>
</evidence>
<keyword evidence="1" id="KW-0472">Membrane</keyword>
<keyword evidence="1" id="KW-1133">Transmembrane helix</keyword>
<accession>A0A177ATD4</accession>
<comment type="caution">
    <text evidence="2">The sequence shown here is derived from an EMBL/GenBank/DDBJ whole genome shotgun (WGS) entry which is preliminary data.</text>
</comment>
<name>A0A177ATD4_9BILA</name>
<reference evidence="2 3" key="1">
    <citation type="submission" date="2016-04" db="EMBL/GenBank/DDBJ databases">
        <title>The genome of Intoshia linei affirms orthonectids as highly simplified spiralians.</title>
        <authorList>
            <person name="Mikhailov K.V."/>
            <person name="Slusarev G.S."/>
            <person name="Nikitin M.A."/>
            <person name="Logacheva M.D."/>
            <person name="Penin A."/>
            <person name="Aleoshin V."/>
            <person name="Panchin Y.V."/>
        </authorList>
    </citation>
    <scope>NUCLEOTIDE SEQUENCE [LARGE SCALE GENOMIC DNA]</scope>
    <source>
        <strain evidence="2">Intl2013</strain>
        <tissue evidence="2">Whole animal</tissue>
    </source>
</reference>
<dbReference type="EMBL" id="LWCA01001703">
    <property type="protein sequence ID" value="OAF64641.1"/>
    <property type="molecule type" value="Genomic_DNA"/>
</dbReference>
<dbReference type="OrthoDB" id="3026777at2759"/>
<proteinExistence type="predicted"/>
<keyword evidence="1" id="KW-0812">Transmembrane</keyword>
<dbReference type="AlphaFoldDB" id="A0A177ATD4"/>
<organism evidence="2 3">
    <name type="scientific">Intoshia linei</name>
    <dbReference type="NCBI Taxonomy" id="1819745"/>
    <lineage>
        <taxon>Eukaryota</taxon>
        <taxon>Metazoa</taxon>
        <taxon>Spiralia</taxon>
        <taxon>Lophotrochozoa</taxon>
        <taxon>Mesozoa</taxon>
        <taxon>Orthonectida</taxon>
        <taxon>Rhopaluridae</taxon>
        <taxon>Intoshia</taxon>
    </lineage>
</organism>
<keyword evidence="3" id="KW-1185">Reference proteome</keyword>
<evidence type="ECO:0000256" key="1">
    <source>
        <dbReference type="SAM" id="Phobius"/>
    </source>
</evidence>
<feature type="non-terminal residue" evidence="2">
    <location>
        <position position="84"/>
    </location>
</feature>
<sequence length="84" mass="9729">MFNLKKKIRKLIGQKFGASIVFFFFKLTNSIIDPSVRLLLYDIAKKSPNTNKENLSHNILFYRLVTTIPAIIYGLFFGAWSDKL</sequence>
<protein>
    <submittedName>
        <fullName evidence="2">Uncharacterized protein</fullName>
    </submittedName>
</protein>
<feature type="transmembrane region" description="Helical" evidence="1">
    <location>
        <begin position="60"/>
        <end position="80"/>
    </location>
</feature>
<evidence type="ECO:0000313" key="2">
    <source>
        <dbReference type="EMBL" id="OAF64641.1"/>
    </source>
</evidence>
<gene>
    <name evidence="2" type="ORF">A3Q56_07644</name>
</gene>